<evidence type="ECO:0000313" key="3">
    <source>
        <dbReference type="EMBL" id="KAK7078061.1"/>
    </source>
</evidence>
<dbReference type="InterPro" id="IPR038900">
    <property type="entry name" value="TMC"/>
</dbReference>
<keyword evidence="4" id="KW-1185">Reference proteome</keyword>
<dbReference type="EMBL" id="JAXCGZ010008037">
    <property type="protein sequence ID" value="KAK7078061.1"/>
    <property type="molecule type" value="Genomic_DNA"/>
</dbReference>
<feature type="region of interest" description="Disordered" evidence="1">
    <location>
        <begin position="1"/>
        <end position="91"/>
    </location>
</feature>
<protein>
    <submittedName>
        <fullName evidence="3">Transmembrane channel-like protein 3</fullName>
    </submittedName>
</protein>
<dbReference type="PANTHER" id="PTHR23302">
    <property type="entry name" value="TRANSMEMBRANE CHANNEL-RELATED"/>
    <property type="match status" value="1"/>
</dbReference>
<dbReference type="GO" id="GO:0008381">
    <property type="term" value="F:mechanosensitive monoatomic ion channel activity"/>
    <property type="evidence" value="ECO:0007669"/>
    <property type="project" value="TreeGrafter"/>
</dbReference>
<dbReference type="AlphaFoldDB" id="A0AAN8X532"/>
<proteinExistence type="predicted"/>
<keyword evidence="2" id="KW-0472">Membrane</keyword>
<feature type="transmembrane region" description="Helical" evidence="2">
    <location>
        <begin position="378"/>
        <end position="398"/>
    </location>
</feature>
<feature type="compositionally biased region" description="Basic residues" evidence="1">
    <location>
        <begin position="151"/>
        <end position="168"/>
    </location>
</feature>
<comment type="caution">
    <text evidence="3">The sequence shown here is derived from an EMBL/GenBank/DDBJ whole genome shotgun (WGS) entry which is preliminary data.</text>
</comment>
<sequence length="400" mass="44461">MSGAGEEDGGGSRSPRSRSPVMGVAGLMRDQQQKTQQMSGPEEDGRRGSGPGGPGTGILRLDPAKPRRSSAASVEFKNDDPSSPCPSDRLSVTWADGERSVSSEVGSLAPKFPVSPDHQSITTLIPACGSLLEEPAEDEFSVSVSAILKRSNSKSSRRSTKKRKKMRRTSTMTTSSGETVVEIDGSSAEDAEDTLRIHKEVLAGVKEQPWPIDRKLRLARTSRKYIKKHEGEMEERLAKSTSTKDVLLRNFIRFRRLVRNGIQAIYQWVMGVELWQKRIKTIESHFGSAVASYFTFLRWVLGLNVALTAVLAAFVIIPEKFLAADRTSSGERKRLLETDAISAYDFKVMWDFEGILRYSPIFYGYYSKTPKTREGYRLPLAYILASLAAYAYSFVAILRK</sequence>
<dbReference type="PANTHER" id="PTHR23302:SF40">
    <property type="entry name" value="TRANSMEMBRANE CHANNEL-LIKE PROTEIN"/>
    <property type="match status" value="1"/>
</dbReference>
<gene>
    <name evidence="3" type="primary">TMC3_3</name>
    <name evidence="3" type="ORF">SK128_019018</name>
</gene>
<evidence type="ECO:0000256" key="2">
    <source>
        <dbReference type="SAM" id="Phobius"/>
    </source>
</evidence>
<organism evidence="3 4">
    <name type="scientific">Halocaridina rubra</name>
    <name type="common">Hawaiian red shrimp</name>
    <dbReference type="NCBI Taxonomy" id="373956"/>
    <lineage>
        <taxon>Eukaryota</taxon>
        <taxon>Metazoa</taxon>
        <taxon>Ecdysozoa</taxon>
        <taxon>Arthropoda</taxon>
        <taxon>Crustacea</taxon>
        <taxon>Multicrustacea</taxon>
        <taxon>Malacostraca</taxon>
        <taxon>Eumalacostraca</taxon>
        <taxon>Eucarida</taxon>
        <taxon>Decapoda</taxon>
        <taxon>Pleocyemata</taxon>
        <taxon>Caridea</taxon>
        <taxon>Atyoidea</taxon>
        <taxon>Atyidae</taxon>
        <taxon>Halocaridina</taxon>
    </lineage>
</organism>
<accession>A0AAN8X532</accession>
<feature type="region of interest" description="Disordered" evidence="1">
    <location>
        <begin position="149"/>
        <end position="179"/>
    </location>
</feature>
<dbReference type="Proteomes" id="UP001381693">
    <property type="component" value="Unassembled WGS sequence"/>
</dbReference>
<dbReference type="GO" id="GO:0005886">
    <property type="term" value="C:plasma membrane"/>
    <property type="evidence" value="ECO:0007669"/>
    <property type="project" value="InterPro"/>
</dbReference>
<name>A0AAN8X532_HALRR</name>
<reference evidence="3 4" key="1">
    <citation type="submission" date="2023-11" db="EMBL/GenBank/DDBJ databases">
        <title>Halocaridina rubra genome assembly.</title>
        <authorList>
            <person name="Smith C."/>
        </authorList>
    </citation>
    <scope>NUCLEOTIDE SEQUENCE [LARGE SCALE GENOMIC DNA]</scope>
    <source>
        <strain evidence="3">EP-1</strain>
        <tissue evidence="3">Whole</tissue>
    </source>
</reference>
<evidence type="ECO:0000256" key="1">
    <source>
        <dbReference type="SAM" id="MobiDB-lite"/>
    </source>
</evidence>
<keyword evidence="2 3" id="KW-0812">Transmembrane</keyword>
<evidence type="ECO:0000313" key="4">
    <source>
        <dbReference type="Proteomes" id="UP001381693"/>
    </source>
</evidence>
<keyword evidence="2" id="KW-1133">Transmembrane helix</keyword>
<feature type="transmembrane region" description="Helical" evidence="2">
    <location>
        <begin position="296"/>
        <end position="317"/>
    </location>
</feature>